<evidence type="ECO:0000256" key="3">
    <source>
        <dbReference type="ARBA" id="ARBA00022692"/>
    </source>
</evidence>
<comment type="subcellular location">
    <subcellularLocation>
        <location evidence="1">Membrane</location>
        <topology evidence="1">Multi-pass membrane protein</topology>
    </subcellularLocation>
</comment>
<gene>
    <name evidence="7" type="ORF">EIN_368310</name>
</gene>
<feature type="transmembrane region" description="Helical" evidence="6">
    <location>
        <begin position="135"/>
        <end position="156"/>
    </location>
</feature>
<evidence type="ECO:0000256" key="1">
    <source>
        <dbReference type="ARBA" id="ARBA00004141"/>
    </source>
</evidence>
<feature type="transmembrane region" description="Helical" evidence="6">
    <location>
        <begin position="12"/>
        <end position="38"/>
    </location>
</feature>
<dbReference type="AlphaFoldDB" id="A0A0A1U3P0"/>
<dbReference type="GO" id="GO:0016020">
    <property type="term" value="C:membrane"/>
    <property type="evidence" value="ECO:0007669"/>
    <property type="project" value="UniProtKB-SubCell"/>
</dbReference>
<dbReference type="RefSeq" id="XP_004255594.1">
    <property type="nucleotide sequence ID" value="XM_004255546.1"/>
</dbReference>
<evidence type="ECO:0000256" key="4">
    <source>
        <dbReference type="ARBA" id="ARBA00022989"/>
    </source>
</evidence>
<feature type="transmembrane region" description="Helical" evidence="6">
    <location>
        <begin position="50"/>
        <end position="71"/>
    </location>
</feature>
<evidence type="ECO:0000256" key="5">
    <source>
        <dbReference type="ARBA" id="ARBA00023136"/>
    </source>
</evidence>
<dbReference type="KEGG" id="eiv:EIN_368310"/>
<dbReference type="PANTHER" id="PTHR19432">
    <property type="entry name" value="SUGAR TRANSPORTER"/>
    <property type="match status" value="1"/>
</dbReference>
<keyword evidence="4 6" id="KW-1133">Transmembrane helix</keyword>
<dbReference type="OrthoDB" id="28755at2759"/>
<evidence type="ECO:0000256" key="6">
    <source>
        <dbReference type="SAM" id="Phobius"/>
    </source>
</evidence>
<feature type="non-terminal residue" evidence="7">
    <location>
        <position position="269"/>
    </location>
</feature>
<accession>A0A0A1U3P0</accession>
<feature type="transmembrane region" description="Helical" evidence="6">
    <location>
        <begin position="177"/>
        <end position="198"/>
    </location>
</feature>
<evidence type="ECO:0000256" key="2">
    <source>
        <dbReference type="ARBA" id="ARBA00022448"/>
    </source>
</evidence>
<dbReference type="EMBL" id="KB206690">
    <property type="protein sequence ID" value="ELP88823.1"/>
    <property type="molecule type" value="Genomic_DNA"/>
</dbReference>
<dbReference type="GO" id="GO:0008506">
    <property type="term" value="F:sucrose:proton symporter activity"/>
    <property type="evidence" value="ECO:0007669"/>
    <property type="project" value="TreeGrafter"/>
</dbReference>
<feature type="transmembrane region" description="Helical" evidence="6">
    <location>
        <begin position="83"/>
        <end position="105"/>
    </location>
</feature>
<feature type="non-terminal residue" evidence="7">
    <location>
        <position position="1"/>
    </location>
</feature>
<evidence type="ECO:0000313" key="7">
    <source>
        <dbReference type="EMBL" id="ELP88823.1"/>
    </source>
</evidence>
<keyword evidence="2" id="KW-0813">Transport</keyword>
<feature type="transmembrane region" description="Helical" evidence="6">
    <location>
        <begin position="245"/>
        <end position="268"/>
    </location>
</feature>
<keyword evidence="8" id="KW-1185">Reference proteome</keyword>
<dbReference type="Proteomes" id="UP000014680">
    <property type="component" value="Unassembled WGS sequence"/>
</dbReference>
<dbReference type="SUPFAM" id="SSF103473">
    <property type="entry name" value="MFS general substrate transporter"/>
    <property type="match status" value="1"/>
</dbReference>
<sequence length="269" mass="28962">MAPRSVLLYVKLLMASFVQIGIQFTYSAIFSLAGPLFSTQFKMSSAGTNVIFMLVGPLIGFFVQPIFGAIGDRCTFVWGRRRIFLAVGAFIDVLGMGIIAASTFIDKALVDESSSSFSASIQSSSTVKDTFSNHLVGAFLALFGLFVAFTGVNLMQGPSRAIVSDIFDAENQQDANLMINACCGFASAACYGISAGTVGNNNMFLIMFAISSATVAVTVLPTCLFSKEKRFEPTDGKKLNILSPFIDLFQAIKMIRLDIIFILLALMFG</sequence>
<reference evidence="7 8" key="1">
    <citation type="submission" date="2012-10" db="EMBL/GenBank/DDBJ databases">
        <authorList>
            <person name="Zafar N."/>
            <person name="Inman J."/>
            <person name="Hall N."/>
            <person name="Lorenzi H."/>
            <person name="Caler E."/>
        </authorList>
    </citation>
    <scope>NUCLEOTIDE SEQUENCE [LARGE SCALE GENOMIC DNA]</scope>
    <source>
        <strain evidence="7 8">IP1</strain>
    </source>
</reference>
<protein>
    <submittedName>
        <fullName evidence="7">Transporter major facilitator family protein</fullName>
    </submittedName>
</protein>
<dbReference type="OMA" id="GRRRHFI"/>
<feature type="transmembrane region" description="Helical" evidence="6">
    <location>
        <begin position="204"/>
        <end position="225"/>
    </location>
</feature>
<dbReference type="VEuPathDB" id="AmoebaDB:EIN_368310"/>
<organism evidence="7 8">
    <name type="scientific">Entamoeba invadens IP1</name>
    <dbReference type="NCBI Taxonomy" id="370355"/>
    <lineage>
        <taxon>Eukaryota</taxon>
        <taxon>Amoebozoa</taxon>
        <taxon>Evosea</taxon>
        <taxon>Archamoebae</taxon>
        <taxon>Mastigamoebida</taxon>
        <taxon>Entamoebidae</taxon>
        <taxon>Entamoeba</taxon>
    </lineage>
</organism>
<dbReference type="InterPro" id="IPR036259">
    <property type="entry name" value="MFS_trans_sf"/>
</dbReference>
<proteinExistence type="predicted"/>
<dbReference type="GeneID" id="14887809"/>
<dbReference type="Gene3D" id="1.20.1250.20">
    <property type="entry name" value="MFS general substrate transporter like domains"/>
    <property type="match status" value="1"/>
</dbReference>
<evidence type="ECO:0000313" key="8">
    <source>
        <dbReference type="Proteomes" id="UP000014680"/>
    </source>
</evidence>
<keyword evidence="5 6" id="KW-0472">Membrane</keyword>
<dbReference type="PANTHER" id="PTHR19432:SF26">
    <property type="entry name" value="MAJOR FACILITATOR SUPERFAMILY (MFS) PROFILE DOMAIN-CONTAINING PROTEIN"/>
    <property type="match status" value="1"/>
</dbReference>
<keyword evidence="3 6" id="KW-0812">Transmembrane</keyword>
<name>A0A0A1U3P0_ENTIV</name>